<dbReference type="GO" id="GO:0003841">
    <property type="term" value="F:1-acylglycerol-3-phosphate O-acyltransferase activity"/>
    <property type="evidence" value="ECO:0007669"/>
    <property type="project" value="TreeGrafter"/>
</dbReference>
<dbReference type="CDD" id="cd07989">
    <property type="entry name" value="LPLAT_AGPAT-like"/>
    <property type="match status" value="1"/>
</dbReference>
<dbReference type="InterPro" id="IPR002123">
    <property type="entry name" value="Plipid/glycerol_acylTrfase"/>
</dbReference>
<reference evidence="5" key="2">
    <citation type="submission" date="2021-04" db="EMBL/GenBank/DDBJ databases">
        <authorList>
            <person name="Gilroy R."/>
        </authorList>
    </citation>
    <scope>NUCLEOTIDE SEQUENCE</scope>
    <source>
        <strain evidence="5">ChiBcec8-13705</strain>
    </source>
</reference>
<feature type="domain" description="Phospholipid/glycerol acyltransferase" evidence="4">
    <location>
        <begin position="35"/>
        <end position="149"/>
    </location>
</feature>
<evidence type="ECO:0000256" key="2">
    <source>
        <dbReference type="ARBA" id="ARBA00023315"/>
    </source>
</evidence>
<dbReference type="PANTHER" id="PTHR10434:SF11">
    <property type="entry name" value="1-ACYL-SN-GLYCEROL-3-PHOSPHATE ACYLTRANSFERASE"/>
    <property type="match status" value="1"/>
</dbReference>
<evidence type="ECO:0000256" key="3">
    <source>
        <dbReference type="SAM" id="Phobius"/>
    </source>
</evidence>
<feature type="transmembrane region" description="Helical" evidence="3">
    <location>
        <begin position="6"/>
        <end position="23"/>
    </location>
</feature>
<keyword evidence="3" id="KW-1133">Transmembrane helix</keyword>
<organism evidence="5 6">
    <name type="scientific">Candidatus Gemmiger avicola</name>
    <dbReference type="NCBI Taxonomy" id="2838605"/>
    <lineage>
        <taxon>Bacteria</taxon>
        <taxon>Bacillati</taxon>
        <taxon>Bacillota</taxon>
        <taxon>Clostridia</taxon>
        <taxon>Eubacteriales</taxon>
        <taxon>Gemmiger</taxon>
    </lineage>
</organism>
<dbReference type="Proteomes" id="UP000886803">
    <property type="component" value="Unassembled WGS sequence"/>
</dbReference>
<keyword evidence="3" id="KW-0472">Membrane</keyword>
<evidence type="ECO:0000313" key="6">
    <source>
        <dbReference type="Proteomes" id="UP000886803"/>
    </source>
</evidence>
<keyword evidence="2 5" id="KW-0012">Acyltransferase</keyword>
<comment type="caution">
    <text evidence="5">The sequence shown here is derived from an EMBL/GenBank/DDBJ whole genome shotgun (WGS) entry which is preliminary data.</text>
</comment>
<dbReference type="Pfam" id="PF01553">
    <property type="entry name" value="Acyltransferase"/>
    <property type="match status" value="1"/>
</dbReference>
<evidence type="ECO:0000313" key="5">
    <source>
        <dbReference type="EMBL" id="HJB41638.1"/>
    </source>
</evidence>
<dbReference type="SMART" id="SM00563">
    <property type="entry name" value="PlsC"/>
    <property type="match status" value="1"/>
</dbReference>
<name>A0A9D2M689_9FIRM</name>
<evidence type="ECO:0000256" key="1">
    <source>
        <dbReference type="ARBA" id="ARBA00022679"/>
    </source>
</evidence>
<sequence>MILYYIILPIVWVLIHILWRIEVIGLDRVPRDRPVVLAPNHISDLDPVFVLGMIFDFHRYRILAKKELFQNPVIGWFLGCLGAVPIDRGAGDTETVNRVIAECRAGTSVLVFPEGTRSKDGKLGKLKSGAFVIAGQAGANLLPCRIIYDTPDQRMHLFCRMRICFGEEIPVAEVTAAGDDMRKQARAVRGLRKQLTEELEALYAAHTFRPALTAGETPAARPEADEA</sequence>
<dbReference type="AlphaFoldDB" id="A0A9D2M689"/>
<accession>A0A9D2M689</accession>
<protein>
    <submittedName>
        <fullName evidence="5">1-acyl-sn-glycerol-3-phosphate acyltransferase</fullName>
    </submittedName>
</protein>
<dbReference type="SUPFAM" id="SSF69593">
    <property type="entry name" value="Glycerol-3-phosphate (1)-acyltransferase"/>
    <property type="match status" value="1"/>
</dbReference>
<reference evidence="5" key="1">
    <citation type="journal article" date="2021" name="PeerJ">
        <title>Extensive microbial diversity within the chicken gut microbiome revealed by metagenomics and culture.</title>
        <authorList>
            <person name="Gilroy R."/>
            <person name="Ravi A."/>
            <person name="Getino M."/>
            <person name="Pursley I."/>
            <person name="Horton D.L."/>
            <person name="Alikhan N.F."/>
            <person name="Baker D."/>
            <person name="Gharbi K."/>
            <person name="Hall N."/>
            <person name="Watson M."/>
            <person name="Adriaenssens E.M."/>
            <person name="Foster-Nyarko E."/>
            <person name="Jarju S."/>
            <person name="Secka A."/>
            <person name="Antonio M."/>
            <person name="Oren A."/>
            <person name="Chaudhuri R.R."/>
            <person name="La Ragione R."/>
            <person name="Hildebrand F."/>
            <person name="Pallen M.J."/>
        </authorList>
    </citation>
    <scope>NUCLEOTIDE SEQUENCE</scope>
    <source>
        <strain evidence="5">ChiBcec8-13705</strain>
    </source>
</reference>
<proteinExistence type="predicted"/>
<dbReference type="EMBL" id="DWYG01000059">
    <property type="protein sequence ID" value="HJB41638.1"/>
    <property type="molecule type" value="Genomic_DNA"/>
</dbReference>
<dbReference type="GO" id="GO:0006654">
    <property type="term" value="P:phosphatidic acid biosynthetic process"/>
    <property type="evidence" value="ECO:0007669"/>
    <property type="project" value="TreeGrafter"/>
</dbReference>
<evidence type="ECO:0000259" key="4">
    <source>
        <dbReference type="SMART" id="SM00563"/>
    </source>
</evidence>
<dbReference type="PANTHER" id="PTHR10434">
    <property type="entry name" value="1-ACYL-SN-GLYCEROL-3-PHOSPHATE ACYLTRANSFERASE"/>
    <property type="match status" value="1"/>
</dbReference>
<keyword evidence="3" id="KW-0812">Transmembrane</keyword>
<keyword evidence="1" id="KW-0808">Transferase</keyword>
<gene>
    <name evidence="5" type="ORF">H9945_03990</name>
</gene>